<dbReference type="Proteomes" id="UP000760494">
    <property type="component" value="Unassembled WGS sequence"/>
</dbReference>
<gene>
    <name evidence="1" type="ORF">C2S_3310</name>
</gene>
<dbReference type="AlphaFoldDB" id="A0A9Q9RB84"/>
<comment type="caution">
    <text evidence="1">The sequence shown here is derived from an EMBL/GenBank/DDBJ whole genome shotgun (WGS) entry which is preliminary data.</text>
</comment>
<organism evidence="1 2">
    <name type="scientific">Fusarium fujikuroi</name>
    <name type="common">Bakanae and foot rot disease fungus</name>
    <name type="synonym">Gibberella fujikuroi</name>
    <dbReference type="NCBI Taxonomy" id="5127"/>
    <lineage>
        <taxon>Eukaryota</taxon>
        <taxon>Fungi</taxon>
        <taxon>Dikarya</taxon>
        <taxon>Ascomycota</taxon>
        <taxon>Pezizomycotina</taxon>
        <taxon>Sordariomycetes</taxon>
        <taxon>Hypocreomycetidae</taxon>
        <taxon>Hypocreales</taxon>
        <taxon>Nectriaceae</taxon>
        <taxon>Fusarium</taxon>
        <taxon>Fusarium fujikuroi species complex</taxon>
    </lineage>
</organism>
<sequence>MKALSAPKSQPFSHRSISSAGLEDLLPNVWTPSRHKNRNDPYLARQNPSTKALYVCVGLAFHNLDAICKSTEGTYGCDEYFQIPYGSEPITTCFDTSPCGVQILTNNRNICDIIGDAMGNDDFVVGYPAYCREAPRAIKEVKTERAVWVDGKLKDAKWIALATANSAEEEFANRGFKYGNTKSTVLANQLANKDGWVVQKAAEINTKSYLDLVERLSKCDPGGCSGEKLESVLEWFLEWIPKGTEIRNGQMSRMLADWEKTFATPYKNRIMAIKNAATTVQTRVKTVSTKVDSIKKSICQKNACSGKTASTYLNNVSAALKAVKDLNNIIAAANSADERRKFIYYNFLGNIQAAYNLDVHNLVPNYLTDIMDDGRFDTLRGIMHGYGTVTSEISMYANDIKRSLTPLILLTKHESRSRDALKKVNAQLTQNWKNNAELSKTAASRKVRDGFIQVQSHLKKELQGSLTTLINAIDAFDNDFLKFPLRGNKMVVEWGAASYDRWYNLEFKYPCRKEVTKTFTEAGFSKDHTWPVFSPCTFTAQKIDMPKGWIPYIKYRFVKP</sequence>
<dbReference type="EMBL" id="CABFJX010000013">
    <property type="protein sequence ID" value="VTT57482.1"/>
    <property type="molecule type" value="Genomic_DNA"/>
</dbReference>
<proteinExistence type="predicted"/>
<reference evidence="1" key="1">
    <citation type="submission" date="2019-05" db="EMBL/GenBank/DDBJ databases">
        <authorList>
            <person name="Piombo E."/>
        </authorList>
    </citation>
    <scope>NUCLEOTIDE SEQUENCE</scope>
    <source>
        <strain evidence="1">C2S</strain>
    </source>
</reference>
<evidence type="ECO:0000313" key="1">
    <source>
        <dbReference type="EMBL" id="VTT57482.1"/>
    </source>
</evidence>
<accession>A0A9Q9RB84</accession>
<evidence type="ECO:0000313" key="2">
    <source>
        <dbReference type="Proteomes" id="UP000760494"/>
    </source>
</evidence>
<name>A0A9Q9RB84_FUSFU</name>
<protein>
    <submittedName>
        <fullName evidence="1">Uncharacterized protein</fullName>
    </submittedName>
</protein>